<evidence type="ECO:0000313" key="2">
    <source>
        <dbReference type="EMBL" id="MPM64835.1"/>
    </source>
</evidence>
<proteinExistence type="predicted"/>
<dbReference type="Pfam" id="PF01208">
    <property type="entry name" value="URO-D"/>
    <property type="match status" value="1"/>
</dbReference>
<dbReference type="SUPFAM" id="SSF51726">
    <property type="entry name" value="UROD/MetE-like"/>
    <property type="match status" value="1"/>
</dbReference>
<protein>
    <submittedName>
        <fullName evidence="2">Uroporphyrinogen decarboxylase</fullName>
        <ecNumber evidence="2">4.1.1.37</ecNumber>
    </submittedName>
</protein>
<sequence length="262" mass="29581">MEIDFPENDPARSHTGCLSSLTEVERLKPVDIQDYKYVTIWCEAVSLLKTYFKNEIYIRGNCDQAPFSLATMIRGVENMMMDLCMEEEKQIFVLLDYCNEATTQFIRLMKKAGADMVSNGDSPAGPSMLSPDMYRKFALPYEKKISEYAHQLNLPYMLHICGNTDIILDQMVTCGADALELDYKTDIRKAEEIMRGHIVFSGNIDPSSVLALGTPKLIREKTAELLEIFRGNPRFILNAGCAIPPITPPENLFAMISTAREL</sequence>
<keyword evidence="2" id="KW-0456">Lyase</keyword>
<dbReference type="GO" id="GO:0004853">
    <property type="term" value="F:uroporphyrinogen decarboxylase activity"/>
    <property type="evidence" value="ECO:0007669"/>
    <property type="project" value="UniProtKB-EC"/>
</dbReference>
<comment type="caution">
    <text evidence="2">The sequence shown here is derived from an EMBL/GenBank/DDBJ whole genome shotgun (WGS) entry which is preliminary data.</text>
</comment>
<dbReference type="PANTHER" id="PTHR47099:SF1">
    <property type="entry name" value="METHYLCOBAMIDE:COM METHYLTRANSFERASE MTBA"/>
    <property type="match status" value="1"/>
</dbReference>
<dbReference type="EMBL" id="VSSQ01020177">
    <property type="protein sequence ID" value="MPM64835.1"/>
    <property type="molecule type" value="Genomic_DNA"/>
</dbReference>
<dbReference type="EC" id="4.1.1.37" evidence="2"/>
<dbReference type="AlphaFoldDB" id="A0A645BHI8"/>
<evidence type="ECO:0000259" key="1">
    <source>
        <dbReference type="Pfam" id="PF01208"/>
    </source>
</evidence>
<reference evidence="2" key="1">
    <citation type="submission" date="2019-08" db="EMBL/GenBank/DDBJ databases">
        <authorList>
            <person name="Kucharzyk K."/>
            <person name="Murdoch R.W."/>
            <person name="Higgins S."/>
            <person name="Loffler F."/>
        </authorList>
    </citation>
    <scope>NUCLEOTIDE SEQUENCE</scope>
</reference>
<dbReference type="InterPro" id="IPR038071">
    <property type="entry name" value="UROD/MetE-like_sf"/>
</dbReference>
<dbReference type="PANTHER" id="PTHR47099">
    <property type="entry name" value="METHYLCOBAMIDE:COM METHYLTRANSFERASE MTBA"/>
    <property type="match status" value="1"/>
</dbReference>
<gene>
    <name evidence="2" type="primary">hemE_19</name>
    <name evidence="2" type="ORF">SDC9_111726</name>
</gene>
<dbReference type="GO" id="GO:0006779">
    <property type="term" value="P:porphyrin-containing compound biosynthetic process"/>
    <property type="evidence" value="ECO:0007669"/>
    <property type="project" value="InterPro"/>
</dbReference>
<name>A0A645BHI8_9ZZZZ</name>
<organism evidence="2">
    <name type="scientific">bioreactor metagenome</name>
    <dbReference type="NCBI Taxonomy" id="1076179"/>
    <lineage>
        <taxon>unclassified sequences</taxon>
        <taxon>metagenomes</taxon>
        <taxon>ecological metagenomes</taxon>
    </lineage>
</organism>
<accession>A0A645BHI8</accession>
<feature type="domain" description="Uroporphyrinogen decarboxylase (URO-D)" evidence="1">
    <location>
        <begin position="1"/>
        <end position="261"/>
    </location>
</feature>
<dbReference type="InterPro" id="IPR000257">
    <property type="entry name" value="Uroporphyrinogen_deCOase"/>
</dbReference>
<dbReference type="InterPro" id="IPR052024">
    <property type="entry name" value="Methanogen_methyltrans"/>
</dbReference>
<dbReference type="Gene3D" id="3.20.20.210">
    <property type="match status" value="1"/>
</dbReference>